<dbReference type="PANTHER" id="PTHR10357:SF216">
    <property type="entry name" value="MALTOOLIGOSYL TREHALOSE SYNTHASE-RELATED"/>
    <property type="match status" value="1"/>
</dbReference>
<dbReference type="NCBIfam" id="TIGR02401">
    <property type="entry name" value="trehalose_TreY"/>
    <property type="match status" value="1"/>
</dbReference>
<dbReference type="PANTHER" id="PTHR10357">
    <property type="entry name" value="ALPHA-AMYLASE FAMILY MEMBER"/>
    <property type="match status" value="1"/>
</dbReference>
<dbReference type="InterPro" id="IPR012767">
    <property type="entry name" value="Trehalose_TreY"/>
</dbReference>
<dbReference type="AlphaFoldDB" id="A0A371XA15"/>
<evidence type="ECO:0000313" key="2">
    <source>
        <dbReference type="EMBL" id="RFC66088.1"/>
    </source>
</evidence>
<accession>A0A371XA15</accession>
<dbReference type="SUPFAM" id="SSF51445">
    <property type="entry name" value="(Trans)glycosidases"/>
    <property type="match status" value="1"/>
</dbReference>
<dbReference type="Proteomes" id="UP000264310">
    <property type="component" value="Unassembled WGS sequence"/>
</dbReference>
<reference evidence="2 3" key="1">
    <citation type="submission" date="2018-08" db="EMBL/GenBank/DDBJ databases">
        <title>Fulvimarina sp. 85, whole genome shotgun sequence.</title>
        <authorList>
            <person name="Tuo L."/>
        </authorList>
    </citation>
    <scope>NUCLEOTIDE SEQUENCE [LARGE SCALE GENOMIC DNA]</scope>
    <source>
        <strain evidence="2 3">85</strain>
    </source>
</reference>
<dbReference type="GO" id="GO:0047470">
    <property type="term" value="F:(1,4)-alpha-D-glucan 1-alpha-D-glucosylmutase activity"/>
    <property type="evidence" value="ECO:0007669"/>
    <property type="project" value="TreeGrafter"/>
</dbReference>
<sequence length="898" mass="100201">MSSPLVATYRLQFREGTDFAQARDLAPYWKRLGISHLYASPIFEASEGSTHGYDVTDYNTLEEELGGINGFTEMSNALSSNNIGLILDFVPNHMGVSPRNLWWEDVLTWGEESRYAYTFDIAWEARRILVPVLGKPYGDALDAGDLTVVLDEATPSLRFDAAGYGLPIDPRTYGHVFGLIDHEERDRLVRRFSVSTPPEADELRERLGEHLQDPEFRSALERAVAAINSDKDALHALHEAQAWRLAWWRTARERLTYRRFFEIADLIGVRQEMRRVFSESHQLIIRLARERRIDGIRIDHVDGLADPKTYLDDLTQAFKAVRRQPAVYVEKILTGEERLRTSWKIEGTTGYEFITALSGLYVDSAREAGMTEAYQTFLGRNESLRSMILAEKRSIFQRNLAGELSVLTGLAMDVASRGLSTRDFGRDTIARSIVEVAAALPVYRTYGSVDGVPNRDVAIIDDSVDLALNRREVEADEPIQFIGRLLKLDFEDGADVAGALNFTRRFQQTTGAVMAKAVEDTVFYRYNRLIALNEVGGEPDEYGSSVEAFHEAMRIRLEDQPFGLLATTTHDTKRGEDARARIYTLSEAPGRWRGFVSSFAAMMTEWRKDVEPGLFSPDPATEWGLYQSLLGVLPADFDPADAGQCEDIAERLKGFAEKAVREAKLHTSWTAPAEKYERALDAFVHAMVDPKNELIGEFWTRVQPFVLAGALNSLSQTVIKLTAPGVPDIYQGTEFYDYSLVDPDNRRPVDFDARIAAAAAGDDPAQLLADWRSGQLKARLTMAGLRMRQNAPLLYTSGRYEALTISGPASGWLVAFARIGENGEAALTVAPRMALSLLDGREDLAIPASRWQETFVDLPEELAGKTFRDAVTGREFTGGAHKVADLLAVLPVAMLAAQ</sequence>
<organism evidence="2 3">
    <name type="scientific">Fulvimarina endophytica</name>
    <dbReference type="NCBI Taxonomy" id="2293836"/>
    <lineage>
        <taxon>Bacteria</taxon>
        <taxon>Pseudomonadati</taxon>
        <taxon>Pseudomonadota</taxon>
        <taxon>Alphaproteobacteria</taxon>
        <taxon>Hyphomicrobiales</taxon>
        <taxon>Aurantimonadaceae</taxon>
        <taxon>Fulvimarina</taxon>
    </lineage>
</organism>
<dbReference type="Gene3D" id="1.10.10.470">
    <property type="entry name" value="Maltooligosyl trehalose synthase, domain 4"/>
    <property type="match status" value="1"/>
</dbReference>
<dbReference type="InterPro" id="IPR006047">
    <property type="entry name" value="GH13_cat_dom"/>
</dbReference>
<evidence type="ECO:0000259" key="1">
    <source>
        <dbReference type="SMART" id="SM00642"/>
    </source>
</evidence>
<keyword evidence="3" id="KW-1185">Reference proteome</keyword>
<dbReference type="SMART" id="SM00642">
    <property type="entry name" value="Aamy"/>
    <property type="match status" value="1"/>
</dbReference>
<protein>
    <submittedName>
        <fullName evidence="2">Malto-oligosyltrehalose synthase</fullName>
    </submittedName>
</protein>
<dbReference type="GO" id="GO:0030980">
    <property type="term" value="P:alpha-glucan catabolic process"/>
    <property type="evidence" value="ECO:0007669"/>
    <property type="project" value="TreeGrafter"/>
</dbReference>
<dbReference type="RefSeq" id="WP_116681339.1">
    <property type="nucleotide sequence ID" value="NZ_QURL01000001.1"/>
</dbReference>
<proteinExistence type="predicted"/>
<dbReference type="Gene3D" id="3.20.20.80">
    <property type="entry name" value="Glycosidases"/>
    <property type="match status" value="3"/>
</dbReference>
<dbReference type="InterPro" id="IPR017853">
    <property type="entry name" value="GH"/>
</dbReference>
<comment type="caution">
    <text evidence="2">The sequence shown here is derived from an EMBL/GenBank/DDBJ whole genome shotgun (WGS) entry which is preliminary data.</text>
</comment>
<dbReference type="InterPro" id="IPR013797">
    <property type="entry name" value="Maltooligo_trehalose_synth_4"/>
</dbReference>
<feature type="domain" description="Glycosyl hydrolase family 13 catalytic" evidence="1">
    <location>
        <begin position="6"/>
        <end position="779"/>
    </location>
</feature>
<dbReference type="OrthoDB" id="9761577at2"/>
<evidence type="ECO:0000313" key="3">
    <source>
        <dbReference type="Proteomes" id="UP000264310"/>
    </source>
</evidence>
<dbReference type="GO" id="GO:0005992">
    <property type="term" value="P:trehalose biosynthetic process"/>
    <property type="evidence" value="ECO:0007669"/>
    <property type="project" value="TreeGrafter"/>
</dbReference>
<dbReference type="CDD" id="cd11336">
    <property type="entry name" value="AmyAc_MTSase"/>
    <property type="match status" value="1"/>
</dbReference>
<dbReference type="Pfam" id="PF00128">
    <property type="entry name" value="Alpha-amylase"/>
    <property type="match status" value="1"/>
</dbReference>
<dbReference type="EMBL" id="QURL01000001">
    <property type="protein sequence ID" value="RFC66088.1"/>
    <property type="molecule type" value="Genomic_DNA"/>
</dbReference>
<gene>
    <name evidence="2" type="primary">treY</name>
    <name evidence="2" type="ORF">DYI37_01050</name>
</gene>
<name>A0A371XA15_9HYPH</name>
<dbReference type="Gene3D" id="3.30.1590.10">
    <property type="entry name" value="Maltooligosyl trehalose synthase, domain 2"/>
    <property type="match status" value="1"/>
</dbReference>